<evidence type="ECO:0000313" key="2">
    <source>
        <dbReference type="Proteomes" id="UP000789901"/>
    </source>
</evidence>
<sequence>IYLDLQGTNALRRTMEEDDTTTPNNPPVDNDLVENYDVEQADNNTWIPTDEMLNFTTTIYKDNLLSKFTRAEILKEQPRNAQIKYEAPHMDKRIWKLMSPQAKETDKLLSKVAYCSLAMLHPLDNTLRAIYYAKPDTNSEALQQSLKVISPNYIPSLEREEVFGDDLNSIIKRENATNKLFNKAADNHKKQHQNYKGNVSRPTYVKRAITTFPTIVFKDSETCFGVATTMGVAQGHTATTRTQCSIKERANSSNREFVSPFAKLVSANRTFMAHTYYQRGLLPGMAYNSSSQYFPLDQYHIVPLKLSGKI</sequence>
<organism evidence="1 2">
    <name type="scientific">Gigaspora margarita</name>
    <dbReference type="NCBI Taxonomy" id="4874"/>
    <lineage>
        <taxon>Eukaryota</taxon>
        <taxon>Fungi</taxon>
        <taxon>Fungi incertae sedis</taxon>
        <taxon>Mucoromycota</taxon>
        <taxon>Glomeromycotina</taxon>
        <taxon>Glomeromycetes</taxon>
        <taxon>Diversisporales</taxon>
        <taxon>Gigasporaceae</taxon>
        <taxon>Gigaspora</taxon>
    </lineage>
</organism>
<keyword evidence="2" id="KW-1185">Reference proteome</keyword>
<reference evidence="1 2" key="1">
    <citation type="submission" date="2021-06" db="EMBL/GenBank/DDBJ databases">
        <authorList>
            <person name="Kallberg Y."/>
            <person name="Tangrot J."/>
            <person name="Rosling A."/>
        </authorList>
    </citation>
    <scope>NUCLEOTIDE SEQUENCE [LARGE SCALE GENOMIC DNA]</scope>
    <source>
        <strain evidence="1 2">120-4 pot B 10/14</strain>
    </source>
</reference>
<evidence type="ECO:0000313" key="1">
    <source>
        <dbReference type="EMBL" id="CAG8652033.1"/>
    </source>
</evidence>
<name>A0ABN7USU0_GIGMA</name>
<comment type="caution">
    <text evidence="1">The sequence shown here is derived from an EMBL/GenBank/DDBJ whole genome shotgun (WGS) entry which is preliminary data.</text>
</comment>
<feature type="non-terminal residue" evidence="1">
    <location>
        <position position="1"/>
    </location>
</feature>
<dbReference type="Proteomes" id="UP000789901">
    <property type="component" value="Unassembled WGS sequence"/>
</dbReference>
<dbReference type="EMBL" id="CAJVQB010005050">
    <property type="protein sequence ID" value="CAG8652033.1"/>
    <property type="molecule type" value="Genomic_DNA"/>
</dbReference>
<accession>A0ABN7USU0</accession>
<protein>
    <submittedName>
        <fullName evidence="1">30005_t:CDS:1</fullName>
    </submittedName>
</protein>
<proteinExistence type="predicted"/>
<gene>
    <name evidence="1" type="ORF">GMARGA_LOCUS9407</name>
</gene>